<dbReference type="Gene3D" id="1.10.10.10">
    <property type="entry name" value="Winged helix-like DNA-binding domain superfamily/Winged helix DNA-binding domain"/>
    <property type="match status" value="1"/>
</dbReference>
<comment type="similarity">
    <text evidence="1">Belongs to the AfsR/DnrI/RedD regulatory family.</text>
</comment>
<dbReference type="GO" id="GO:0003677">
    <property type="term" value="F:DNA binding"/>
    <property type="evidence" value="ECO:0007669"/>
    <property type="project" value="UniProtKB-UniRule"/>
</dbReference>
<gene>
    <name evidence="7" type="ORF">CF165_27380</name>
</gene>
<feature type="DNA-binding region" description="OmpR/PhoB-type" evidence="5">
    <location>
        <begin position="1"/>
        <end position="92"/>
    </location>
</feature>
<dbReference type="CDD" id="cd15831">
    <property type="entry name" value="BTAD"/>
    <property type="match status" value="1"/>
</dbReference>
<dbReference type="AlphaFoldDB" id="A0A229SZ96"/>
<proteinExistence type="inferred from homology"/>
<protein>
    <recommendedName>
        <fullName evidence="6">OmpR/PhoB-type domain-containing protein</fullName>
    </recommendedName>
</protein>
<evidence type="ECO:0000259" key="6">
    <source>
        <dbReference type="PROSITE" id="PS51755"/>
    </source>
</evidence>
<name>A0A229SZ96_9PSEU</name>
<evidence type="ECO:0000313" key="7">
    <source>
        <dbReference type="EMBL" id="OXM64070.1"/>
    </source>
</evidence>
<dbReference type="PANTHER" id="PTHR35807">
    <property type="entry name" value="TRANSCRIPTIONAL REGULATOR REDD-RELATED"/>
    <property type="match status" value="1"/>
</dbReference>
<dbReference type="SUPFAM" id="SSF46894">
    <property type="entry name" value="C-terminal effector domain of the bipartite response regulators"/>
    <property type="match status" value="1"/>
</dbReference>
<dbReference type="Gene3D" id="1.25.40.10">
    <property type="entry name" value="Tetratricopeptide repeat domain"/>
    <property type="match status" value="1"/>
</dbReference>
<evidence type="ECO:0000256" key="5">
    <source>
        <dbReference type="PROSITE-ProRule" id="PRU01091"/>
    </source>
</evidence>
<accession>A0A229SZ96</accession>
<evidence type="ECO:0000256" key="2">
    <source>
        <dbReference type="ARBA" id="ARBA00023015"/>
    </source>
</evidence>
<reference evidence="8" key="1">
    <citation type="submission" date="2017-07" db="EMBL/GenBank/DDBJ databases">
        <title>Comparative genome mining reveals phylogenetic distribution patterns of secondary metabolites in Amycolatopsis.</title>
        <authorList>
            <person name="Adamek M."/>
            <person name="Alanjary M."/>
            <person name="Sales-Ortells H."/>
            <person name="Goodfellow M."/>
            <person name="Bull A.T."/>
            <person name="Kalinowski J."/>
            <person name="Ziemert N."/>
        </authorList>
    </citation>
    <scope>NUCLEOTIDE SEQUENCE [LARGE SCALE GENOMIC DNA]</scope>
    <source>
        <strain evidence="8">H5</strain>
    </source>
</reference>
<keyword evidence="3 5" id="KW-0238">DNA-binding</keyword>
<evidence type="ECO:0000256" key="4">
    <source>
        <dbReference type="ARBA" id="ARBA00023163"/>
    </source>
</evidence>
<keyword evidence="8" id="KW-1185">Reference proteome</keyword>
<dbReference type="OrthoDB" id="4336084at2"/>
<dbReference type="CDD" id="cd00383">
    <property type="entry name" value="trans_reg_C"/>
    <property type="match status" value="1"/>
</dbReference>
<dbReference type="InterPro" id="IPR016032">
    <property type="entry name" value="Sig_transdc_resp-reg_C-effctor"/>
</dbReference>
<dbReference type="PANTHER" id="PTHR35807:SF1">
    <property type="entry name" value="TRANSCRIPTIONAL REGULATOR REDD"/>
    <property type="match status" value="1"/>
</dbReference>
<dbReference type="GO" id="GO:0000160">
    <property type="term" value="P:phosphorelay signal transduction system"/>
    <property type="evidence" value="ECO:0007669"/>
    <property type="project" value="InterPro"/>
</dbReference>
<feature type="domain" description="OmpR/PhoB-type" evidence="6">
    <location>
        <begin position="1"/>
        <end position="92"/>
    </location>
</feature>
<dbReference type="EMBL" id="NMUL01000030">
    <property type="protein sequence ID" value="OXM64070.1"/>
    <property type="molecule type" value="Genomic_DNA"/>
</dbReference>
<dbReference type="Proteomes" id="UP000215199">
    <property type="component" value="Unassembled WGS sequence"/>
</dbReference>
<dbReference type="InterPro" id="IPR036388">
    <property type="entry name" value="WH-like_DNA-bd_sf"/>
</dbReference>
<dbReference type="SMART" id="SM01043">
    <property type="entry name" value="BTAD"/>
    <property type="match status" value="1"/>
</dbReference>
<dbReference type="InterPro" id="IPR011990">
    <property type="entry name" value="TPR-like_helical_dom_sf"/>
</dbReference>
<keyword evidence="2" id="KW-0805">Transcription regulation</keyword>
<evidence type="ECO:0000256" key="1">
    <source>
        <dbReference type="ARBA" id="ARBA00005820"/>
    </source>
</evidence>
<dbReference type="Pfam" id="PF00486">
    <property type="entry name" value="Trans_reg_C"/>
    <property type="match status" value="1"/>
</dbReference>
<dbReference type="SMART" id="SM00862">
    <property type="entry name" value="Trans_reg_C"/>
    <property type="match status" value="1"/>
</dbReference>
<dbReference type="InterPro" id="IPR005158">
    <property type="entry name" value="BTAD"/>
</dbReference>
<dbReference type="InterPro" id="IPR001867">
    <property type="entry name" value="OmpR/PhoB-type_DNA-bd"/>
</dbReference>
<sequence length="395" mass="42930">MELRLLGEVALFADGGEAELGSAKQRCVLAALAVDAGRAVSAERLIDRVWADDPPLRVRETLSVYVSRLRRVLASAGNAGIARRAGGYVLEIEASAVDLHRFRTLRDRAMSQVTADRRVQELLREALRLWRGEALAGLGGGWAVAERDRLHRERLDAEHELTDVLLRLGHGPDLVSSLATRAAENPLDERVAGQYMVALSRAGRAADALLHYQQVRKYLAEELGTPIPAPRCSGCTRRPSAAPPAGPAPARCRTGYRTSSGVSVNSARSSTRSAVAPPCSCTAWPAWARPPWRSTPATRRPPGSRTASCSSTCTATAPAGRRCRRPRRWPRCWLSWRCRVRGFPTTSTGARRCGERTPRAGGCWSCSTTPPARFSSGRCCRARRARPCWPPAAAG</sequence>
<evidence type="ECO:0000256" key="3">
    <source>
        <dbReference type="ARBA" id="ARBA00023125"/>
    </source>
</evidence>
<dbReference type="GO" id="GO:0006355">
    <property type="term" value="P:regulation of DNA-templated transcription"/>
    <property type="evidence" value="ECO:0007669"/>
    <property type="project" value="InterPro"/>
</dbReference>
<evidence type="ECO:0000313" key="8">
    <source>
        <dbReference type="Proteomes" id="UP000215199"/>
    </source>
</evidence>
<dbReference type="InterPro" id="IPR051677">
    <property type="entry name" value="AfsR-DnrI-RedD_regulator"/>
</dbReference>
<organism evidence="7 8">
    <name type="scientific">Amycolatopsis vastitatis</name>
    <dbReference type="NCBI Taxonomy" id="1905142"/>
    <lineage>
        <taxon>Bacteria</taxon>
        <taxon>Bacillati</taxon>
        <taxon>Actinomycetota</taxon>
        <taxon>Actinomycetes</taxon>
        <taxon>Pseudonocardiales</taxon>
        <taxon>Pseudonocardiaceae</taxon>
        <taxon>Amycolatopsis</taxon>
    </lineage>
</organism>
<dbReference type="SUPFAM" id="SSF48452">
    <property type="entry name" value="TPR-like"/>
    <property type="match status" value="1"/>
</dbReference>
<dbReference type="Pfam" id="PF03704">
    <property type="entry name" value="BTAD"/>
    <property type="match status" value="1"/>
</dbReference>
<comment type="caution">
    <text evidence="7">The sequence shown here is derived from an EMBL/GenBank/DDBJ whole genome shotgun (WGS) entry which is preliminary data.</text>
</comment>
<keyword evidence="4" id="KW-0804">Transcription</keyword>
<dbReference type="PROSITE" id="PS51755">
    <property type="entry name" value="OMPR_PHOB"/>
    <property type="match status" value="1"/>
</dbReference>